<dbReference type="EMBL" id="CP118246">
    <property type="protein sequence ID" value="WDR02214.1"/>
    <property type="molecule type" value="Genomic_DNA"/>
</dbReference>
<evidence type="ECO:0000313" key="2">
    <source>
        <dbReference type="Proteomes" id="UP001220530"/>
    </source>
</evidence>
<dbReference type="Proteomes" id="UP001220530">
    <property type="component" value="Chromosome"/>
</dbReference>
<name>A0ABY7YMD1_9HYPH</name>
<evidence type="ECO:0000313" key="1">
    <source>
        <dbReference type="EMBL" id="WDR02214.1"/>
    </source>
</evidence>
<reference evidence="1 2" key="1">
    <citation type="submission" date="2023-02" db="EMBL/GenBank/DDBJ databases">
        <title>Devosia algicola sp. nov., isolated from the phycosphere of marine algae.</title>
        <authorList>
            <person name="Kim J.M."/>
            <person name="Lee J.K."/>
            <person name="Choi B.J."/>
            <person name="Bayburt H."/>
            <person name="Jeon C.O."/>
        </authorList>
    </citation>
    <scope>NUCLEOTIDE SEQUENCE [LARGE SCALE GENOMIC DNA]</scope>
    <source>
        <strain evidence="1 2">G20-9</strain>
    </source>
</reference>
<organism evidence="1 2">
    <name type="scientific">Devosia algicola</name>
    <dbReference type="NCBI Taxonomy" id="3026418"/>
    <lineage>
        <taxon>Bacteria</taxon>
        <taxon>Pseudomonadati</taxon>
        <taxon>Pseudomonadota</taxon>
        <taxon>Alphaproteobacteria</taxon>
        <taxon>Hyphomicrobiales</taxon>
        <taxon>Devosiaceae</taxon>
        <taxon>Devosia</taxon>
    </lineage>
</organism>
<proteinExistence type="predicted"/>
<accession>A0ABY7YMD1</accession>
<keyword evidence="2" id="KW-1185">Reference proteome</keyword>
<dbReference type="RefSeq" id="WP_282218620.1">
    <property type="nucleotide sequence ID" value="NZ_CP118246.1"/>
</dbReference>
<gene>
    <name evidence="1" type="ORF">PSQ19_16435</name>
</gene>
<protein>
    <recommendedName>
        <fullName evidence="3">PRC-barrel domain containing protein</fullName>
    </recommendedName>
</protein>
<sequence>MNNLLDKVSSGMKVFDVEGDEIGEVERVQAGGETLAQAGTTDLSGADQNDPINWIAHAFTTDSVPEELRERLLSQGFIRIDADGLFASDRYLLPDQIAAVATGRVDLNVRKADLIKLK</sequence>
<evidence type="ECO:0008006" key="3">
    <source>
        <dbReference type="Google" id="ProtNLM"/>
    </source>
</evidence>